<evidence type="ECO:0000313" key="2">
    <source>
        <dbReference type="EMBL" id="GEQ86921.1"/>
    </source>
</evidence>
<comment type="caution">
    <text evidence="2">The sequence shown here is derived from an EMBL/GenBank/DDBJ whole genome shotgun (WGS) entry which is preliminary data.</text>
</comment>
<dbReference type="Proteomes" id="UP000326994">
    <property type="component" value="Unassembled WGS sequence"/>
</dbReference>
<name>A0A5J4G3I0_9FLAO</name>
<dbReference type="InterPro" id="IPR021255">
    <property type="entry name" value="DUF2807"/>
</dbReference>
<proteinExistence type="predicted"/>
<accession>A0A5J4G3I0</accession>
<evidence type="ECO:0000313" key="3">
    <source>
        <dbReference type="Proteomes" id="UP000326994"/>
    </source>
</evidence>
<dbReference type="PROSITE" id="PS51257">
    <property type="entry name" value="PROKAR_LIPOPROTEIN"/>
    <property type="match status" value="1"/>
</dbReference>
<dbReference type="Gene3D" id="2.160.20.120">
    <property type="match status" value="1"/>
</dbReference>
<feature type="domain" description="Putative auto-transporter adhesin head GIN" evidence="1">
    <location>
        <begin position="48"/>
        <end position="241"/>
    </location>
</feature>
<reference evidence="2 3" key="1">
    <citation type="submission" date="2019-08" db="EMBL/GenBank/DDBJ databases">
        <title>Ulvibacter marinistellae sp. nov., isolated from a starfish, Patiria pectinifera.</title>
        <authorList>
            <person name="Kawano K."/>
            <person name="Ushijima N."/>
            <person name="Kihara M."/>
            <person name="Itoh H."/>
        </authorList>
    </citation>
    <scope>NUCLEOTIDE SEQUENCE [LARGE SCALE GENOMIC DNA]</scope>
    <source>
        <strain evidence="2 3">KK4</strain>
    </source>
</reference>
<dbReference type="AlphaFoldDB" id="A0A5J4G3I0"/>
<dbReference type="Pfam" id="PF10988">
    <property type="entry name" value="DUF2807"/>
    <property type="match status" value="1"/>
</dbReference>
<sequence>MKKKTHIIQKALTVFTIVVLLISCNSENGSDCFQSAGTIVETNFTVAPFSEIRVEGEVTLTIVQGEVQEVIVETGENLLSDVQVTVEGDILVIRDDNTCNFVRDYGVTKATVTTPVLTKIQNSSSSDVTGVGQLTFPKLTLQSNTSGGLADPLKGGDFYVNVACDELRVSANGQSIFYVSGSASTTIISFLDENPRFEGRDLAIENLEVFQRSANKIIVNPLNEIKGAIVGTGDVISINRPPIVEVEERFTGRLIFE</sequence>
<dbReference type="EMBL" id="BKCF01000005">
    <property type="protein sequence ID" value="GEQ86921.1"/>
    <property type="molecule type" value="Genomic_DNA"/>
</dbReference>
<dbReference type="OrthoDB" id="1466971at2"/>
<dbReference type="RefSeq" id="WP_151894843.1">
    <property type="nucleotide sequence ID" value="NZ_BKCF01000005.1"/>
</dbReference>
<organism evidence="2 3">
    <name type="scientific">Patiriisocius marinistellae</name>
    <dbReference type="NCBI Taxonomy" id="2494560"/>
    <lineage>
        <taxon>Bacteria</taxon>
        <taxon>Pseudomonadati</taxon>
        <taxon>Bacteroidota</taxon>
        <taxon>Flavobacteriia</taxon>
        <taxon>Flavobacteriales</taxon>
        <taxon>Flavobacteriaceae</taxon>
        <taxon>Patiriisocius</taxon>
    </lineage>
</organism>
<evidence type="ECO:0000259" key="1">
    <source>
        <dbReference type="Pfam" id="PF10988"/>
    </source>
</evidence>
<keyword evidence="3" id="KW-1185">Reference proteome</keyword>
<gene>
    <name evidence="2" type="ORF">ULMS_24290</name>
</gene>
<protein>
    <recommendedName>
        <fullName evidence="1">Putative auto-transporter adhesin head GIN domain-containing protein</fullName>
    </recommendedName>
</protein>